<feature type="transmembrane region" description="Helical" evidence="1">
    <location>
        <begin position="89"/>
        <end position="108"/>
    </location>
</feature>
<evidence type="ECO:0000256" key="1">
    <source>
        <dbReference type="SAM" id="Phobius"/>
    </source>
</evidence>
<evidence type="ECO:0000313" key="3">
    <source>
        <dbReference type="Proteomes" id="UP000184310"/>
    </source>
</evidence>
<dbReference type="EMBL" id="FQZB01000004">
    <property type="protein sequence ID" value="SHI72368.1"/>
    <property type="molecule type" value="Genomic_DNA"/>
</dbReference>
<feature type="transmembrane region" description="Helical" evidence="1">
    <location>
        <begin position="66"/>
        <end position="83"/>
    </location>
</feature>
<feature type="transmembrane region" description="Helical" evidence="1">
    <location>
        <begin position="120"/>
        <end position="137"/>
    </location>
</feature>
<dbReference type="STRING" id="1121302.SAMN02745163_00724"/>
<name>A0A1M6DH92_9CLOT</name>
<keyword evidence="1" id="KW-0812">Transmembrane</keyword>
<dbReference type="Proteomes" id="UP000184310">
    <property type="component" value="Unassembled WGS sequence"/>
</dbReference>
<feature type="transmembrane region" description="Helical" evidence="1">
    <location>
        <begin position="166"/>
        <end position="187"/>
    </location>
</feature>
<dbReference type="NCBIfam" id="TIGR02185">
    <property type="entry name" value="Trep_Strep"/>
    <property type="match status" value="1"/>
</dbReference>
<dbReference type="Pfam" id="PF09605">
    <property type="entry name" value="Trep_Strep"/>
    <property type="match status" value="1"/>
</dbReference>
<reference evidence="2 3" key="1">
    <citation type="submission" date="2016-11" db="EMBL/GenBank/DDBJ databases">
        <authorList>
            <person name="Jaros S."/>
            <person name="Januszkiewicz K."/>
            <person name="Wedrychowicz H."/>
        </authorList>
    </citation>
    <scope>NUCLEOTIDE SEQUENCE [LARGE SCALE GENOMIC DNA]</scope>
    <source>
        <strain evidence="2 3">DSM 21758</strain>
    </source>
</reference>
<sequence length="201" mass="21752">MSNKKNKSDNVRKLITIGVFNALLIVVFFGLAFTIGLFPPILVVIPIIISLVGGIIFMLMIAKAEMPGIFIISSALLGLTLLTMAPGGVMGICIFVMGIIGEIIFTIMGRKKFISAATGFACYMLGFALGEYIPFVFMKEAYIAQESAKGSESLQILKTCLGMVDFNTMILLSVLTIIASYLGSLWGKKLLHKHFEKAGIV</sequence>
<feature type="transmembrane region" description="Helical" evidence="1">
    <location>
        <begin position="41"/>
        <end position="59"/>
    </location>
</feature>
<dbReference type="RefSeq" id="WP_143152443.1">
    <property type="nucleotide sequence ID" value="NZ_FQZB01000004.1"/>
</dbReference>
<proteinExistence type="predicted"/>
<keyword evidence="3" id="KW-1185">Reference proteome</keyword>
<keyword evidence="1" id="KW-0472">Membrane</keyword>
<dbReference type="AlphaFoldDB" id="A0A1M6DH92"/>
<accession>A0A1M6DH92</accession>
<dbReference type="OrthoDB" id="9781459at2"/>
<evidence type="ECO:0000313" key="2">
    <source>
        <dbReference type="EMBL" id="SHI72368.1"/>
    </source>
</evidence>
<keyword evidence="1" id="KW-1133">Transmembrane helix</keyword>
<feature type="transmembrane region" description="Helical" evidence="1">
    <location>
        <begin position="14"/>
        <end position="35"/>
    </location>
</feature>
<organism evidence="2 3">
    <name type="scientific">Clostridium cavendishii DSM 21758</name>
    <dbReference type="NCBI Taxonomy" id="1121302"/>
    <lineage>
        <taxon>Bacteria</taxon>
        <taxon>Bacillati</taxon>
        <taxon>Bacillota</taxon>
        <taxon>Clostridia</taxon>
        <taxon>Eubacteriales</taxon>
        <taxon>Clostridiaceae</taxon>
        <taxon>Clostridium</taxon>
    </lineage>
</organism>
<gene>
    <name evidence="2" type="ORF">SAMN02745163_00724</name>
</gene>
<protein>
    <submittedName>
        <fullName evidence="2">Energy-coupling factor transport system substrate-specific component</fullName>
    </submittedName>
</protein>
<dbReference type="InterPro" id="IPR011733">
    <property type="entry name" value="CHP02185_IM"/>
</dbReference>